<keyword evidence="4" id="KW-0418">Kinase</keyword>
<keyword evidence="9" id="KW-1185">Reference proteome</keyword>
<dbReference type="GO" id="GO:0004673">
    <property type="term" value="F:protein histidine kinase activity"/>
    <property type="evidence" value="ECO:0007669"/>
    <property type="project" value="UniProtKB-EC"/>
</dbReference>
<keyword evidence="7" id="KW-0472">Membrane</keyword>
<dbReference type="EMBL" id="QUNS01000004">
    <property type="protein sequence ID" value="REH50459.1"/>
    <property type="molecule type" value="Genomic_DNA"/>
</dbReference>
<dbReference type="SMART" id="SM00028">
    <property type="entry name" value="TPR"/>
    <property type="match status" value="3"/>
</dbReference>
<keyword evidence="7" id="KW-1133">Transmembrane helix</keyword>
<dbReference type="InterPro" id="IPR011990">
    <property type="entry name" value="TPR-like_helical_dom_sf"/>
</dbReference>
<keyword evidence="5" id="KW-0902">Two-component regulatory system</keyword>
<sequence>MKKELTLLLLLISITFSYAGSFKEKDSLHLRELRNKYSYYKKEKLKEKTILYADSIVTILKAATNNSREKELELADAYSSLGYSYISNNQTAEGYLAYKESAYIYIKLKDSVRVADRLKALSTMESDFGLSYKSDSTALKALSYTRTDNKLRSSIYNCLGINHKKRYDYKEAINWYKKALESTENEEKIYRYKNNIANCYRELKRYDKSLSIYEKILISDYFKELPNITRARLLDNYTYTKWLRGDKISHLDFFIPLKIREKEIDYKGMCASYSHLSDYYNKSNEKNKAKDCALEMLKAARKTKNKKEIREALTKLLLFKTKRQDDYYKEFLFLTEELERERATTQNKQIATIHRVNEVTIKGQKLEKKIITSELLAEQQKSQKQLWIFTVILTILSSIVYFFYKREKNKKEKAIEVYNTETRLAKKIHDELANDVYAVMNTLQNTSITDERLLTRVEKIYAQTRDISHENSPVLTGEHFENFLKQLFLDFTNDRCKVIHKGLQEVNINQLAKEKQIVVYRALQELLVNMKKYSEATLVLIAFSVEKNKLSVAYQDNGKGVENLSVKNGLQNMEIRIKSVGGFITFESKQEKGFQAKFQFKK</sequence>
<evidence type="ECO:0000256" key="6">
    <source>
        <dbReference type="PROSITE-ProRule" id="PRU00339"/>
    </source>
</evidence>
<organism evidence="8 9">
    <name type="scientific">Tenacibaculum gallaicum</name>
    <dbReference type="NCBI Taxonomy" id="561505"/>
    <lineage>
        <taxon>Bacteria</taxon>
        <taxon>Pseudomonadati</taxon>
        <taxon>Bacteroidota</taxon>
        <taxon>Flavobacteriia</taxon>
        <taxon>Flavobacteriales</taxon>
        <taxon>Flavobacteriaceae</taxon>
        <taxon>Tenacibaculum</taxon>
    </lineage>
</organism>
<reference evidence="8 9" key="1">
    <citation type="submission" date="2018-08" db="EMBL/GenBank/DDBJ databases">
        <title>Genomic Encyclopedia of Type Strains, Phase IV (KMG-IV): sequencing the most valuable type-strain genomes for metagenomic binning, comparative biology and taxonomic classification.</title>
        <authorList>
            <person name="Goeker M."/>
        </authorList>
    </citation>
    <scope>NUCLEOTIDE SEQUENCE [LARGE SCALE GENOMIC DNA]</scope>
    <source>
        <strain evidence="8 9">DSM 18841</strain>
    </source>
</reference>
<protein>
    <recommendedName>
        <fullName evidence="2">histidine kinase</fullName>
        <ecNumber evidence="2">2.7.13.3</ecNumber>
    </recommendedName>
</protein>
<feature type="repeat" description="TPR" evidence="6">
    <location>
        <begin position="153"/>
        <end position="186"/>
    </location>
</feature>
<dbReference type="InterPro" id="IPR019734">
    <property type="entry name" value="TPR_rpt"/>
</dbReference>
<dbReference type="SUPFAM" id="SSF48452">
    <property type="entry name" value="TPR-like"/>
    <property type="match status" value="1"/>
</dbReference>
<dbReference type="InterPro" id="IPR050482">
    <property type="entry name" value="Sensor_HK_TwoCompSys"/>
</dbReference>
<evidence type="ECO:0000256" key="5">
    <source>
        <dbReference type="ARBA" id="ARBA00023012"/>
    </source>
</evidence>
<evidence type="ECO:0000256" key="7">
    <source>
        <dbReference type="SAM" id="Phobius"/>
    </source>
</evidence>
<keyword evidence="7" id="KW-0812">Transmembrane</keyword>
<dbReference type="Gene3D" id="1.25.40.10">
    <property type="entry name" value="Tetratricopeptide repeat domain"/>
    <property type="match status" value="1"/>
</dbReference>
<comment type="catalytic activity">
    <reaction evidence="1">
        <text>ATP + protein L-histidine = ADP + protein N-phospho-L-histidine.</text>
        <dbReference type="EC" id="2.7.13.3"/>
    </reaction>
</comment>
<dbReference type="SUPFAM" id="SSF55874">
    <property type="entry name" value="ATPase domain of HSP90 chaperone/DNA topoisomerase II/histidine kinase"/>
    <property type="match status" value="1"/>
</dbReference>
<evidence type="ECO:0000256" key="3">
    <source>
        <dbReference type="ARBA" id="ARBA00022679"/>
    </source>
</evidence>
<gene>
    <name evidence="8" type="ORF">C7448_10471</name>
</gene>
<dbReference type="PANTHER" id="PTHR24421">
    <property type="entry name" value="NITRATE/NITRITE SENSOR PROTEIN NARX-RELATED"/>
    <property type="match status" value="1"/>
</dbReference>
<evidence type="ECO:0000256" key="4">
    <source>
        <dbReference type="ARBA" id="ARBA00022777"/>
    </source>
</evidence>
<dbReference type="RefSeq" id="WP_170137025.1">
    <property type="nucleotide sequence ID" value="NZ_QUNS01000004.1"/>
</dbReference>
<evidence type="ECO:0000313" key="9">
    <source>
        <dbReference type="Proteomes" id="UP000256884"/>
    </source>
</evidence>
<comment type="caution">
    <text evidence="8">The sequence shown here is derived from an EMBL/GenBank/DDBJ whole genome shotgun (WGS) entry which is preliminary data.</text>
</comment>
<keyword evidence="3" id="KW-0808">Transferase</keyword>
<dbReference type="PANTHER" id="PTHR24421:SF10">
    <property type="entry name" value="NITRATE_NITRITE SENSOR PROTEIN NARQ"/>
    <property type="match status" value="1"/>
</dbReference>
<evidence type="ECO:0000256" key="1">
    <source>
        <dbReference type="ARBA" id="ARBA00000085"/>
    </source>
</evidence>
<dbReference type="InterPro" id="IPR036890">
    <property type="entry name" value="HATPase_C_sf"/>
</dbReference>
<feature type="transmembrane region" description="Helical" evidence="7">
    <location>
        <begin position="386"/>
        <end position="404"/>
    </location>
</feature>
<dbReference type="Proteomes" id="UP000256884">
    <property type="component" value="Unassembled WGS sequence"/>
</dbReference>
<dbReference type="Gene3D" id="3.30.565.10">
    <property type="entry name" value="Histidine kinase-like ATPase, C-terminal domain"/>
    <property type="match status" value="1"/>
</dbReference>
<evidence type="ECO:0000256" key="2">
    <source>
        <dbReference type="ARBA" id="ARBA00012438"/>
    </source>
</evidence>
<dbReference type="PROSITE" id="PS50005">
    <property type="entry name" value="TPR"/>
    <property type="match status" value="1"/>
</dbReference>
<dbReference type="Pfam" id="PF13374">
    <property type="entry name" value="TPR_10"/>
    <property type="match status" value="1"/>
</dbReference>
<evidence type="ECO:0000313" key="8">
    <source>
        <dbReference type="EMBL" id="REH50459.1"/>
    </source>
</evidence>
<dbReference type="GO" id="GO:0000160">
    <property type="term" value="P:phosphorelay signal transduction system"/>
    <property type="evidence" value="ECO:0007669"/>
    <property type="project" value="UniProtKB-KW"/>
</dbReference>
<name>A0A3E0HVL4_9FLAO</name>
<proteinExistence type="predicted"/>
<dbReference type="EC" id="2.7.13.3" evidence="2"/>
<accession>A0A3E0HVL4</accession>
<keyword evidence="6" id="KW-0802">TPR repeat</keyword>
<dbReference type="AlphaFoldDB" id="A0A3E0HVL4"/>